<sequence length="215" mass="24598">MEKFSSITGGTSIYVTDSWIIKCSTYKIHIAQQTDSHLSVVQSEEYLYNQETNQSAQFLKIKVMTIPPNEQSFFLNLNSLEYTDLKDRISSPLRLARDVIVHQTLSERFLEAFKQQVSTNGAPEVMPNNVAERESCIGCMGVRADIVLSKHCLPRALPQAEQCQQCYCRPMWCLECMGKWFASRQNQQEPESWMSSTAPCPTCRAKFCMIDVFKI</sequence>
<dbReference type="GO" id="GO:0016567">
    <property type="term" value="P:protein ubiquitination"/>
    <property type="evidence" value="ECO:0007669"/>
    <property type="project" value="InterPro"/>
</dbReference>
<dbReference type="GO" id="GO:0061630">
    <property type="term" value="F:ubiquitin protein ligase activity"/>
    <property type="evidence" value="ECO:0007669"/>
    <property type="project" value="InterPro"/>
</dbReference>
<proteinExistence type="inferred from homology"/>
<evidence type="ECO:0000256" key="2">
    <source>
        <dbReference type="ARBA" id="ARBA00007332"/>
    </source>
</evidence>
<comment type="similarity">
    <text evidence="2">Belongs to the TMEM129 family.</text>
</comment>
<evidence type="ECO:0000256" key="5">
    <source>
        <dbReference type="ARBA" id="ARBA00023136"/>
    </source>
</evidence>
<keyword evidence="5" id="KW-0472">Membrane</keyword>
<keyword evidence="7" id="KW-1185">Reference proteome</keyword>
<dbReference type="Pfam" id="PF10272">
    <property type="entry name" value="Tmpp129"/>
    <property type="match status" value="1"/>
</dbReference>
<evidence type="ECO:0000313" key="7">
    <source>
        <dbReference type="Proteomes" id="UP000594262"/>
    </source>
</evidence>
<dbReference type="GO" id="GO:0016020">
    <property type="term" value="C:membrane"/>
    <property type="evidence" value="ECO:0007669"/>
    <property type="project" value="UniProtKB-SubCell"/>
</dbReference>
<name>A0A7M6DPX7_9CNID</name>
<evidence type="ECO:0000256" key="3">
    <source>
        <dbReference type="ARBA" id="ARBA00022692"/>
    </source>
</evidence>
<dbReference type="GeneID" id="136821128"/>
<reference evidence="6" key="1">
    <citation type="submission" date="2021-01" db="UniProtKB">
        <authorList>
            <consortium name="EnsemblMetazoa"/>
        </authorList>
    </citation>
    <scope>IDENTIFICATION</scope>
</reference>
<organism evidence="6 7">
    <name type="scientific">Clytia hemisphaerica</name>
    <dbReference type="NCBI Taxonomy" id="252671"/>
    <lineage>
        <taxon>Eukaryota</taxon>
        <taxon>Metazoa</taxon>
        <taxon>Cnidaria</taxon>
        <taxon>Hydrozoa</taxon>
        <taxon>Hydroidolina</taxon>
        <taxon>Leptothecata</taxon>
        <taxon>Obeliida</taxon>
        <taxon>Clytiidae</taxon>
        <taxon>Clytia</taxon>
    </lineage>
</organism>
<accession>A0A7M6DPX7</accession>
<dbReference type="PANTHER" id="PTHR31322:SF2">
    <property type="entry name" value="E3 UBIQUITIN-PROTEIN LIGASE TM129"/>
    <property type="match status" value="1"/>
</dbReference>
<keyword evidence="4" id="KW-1133">Transmembrane helix</keyword>
<dbReference type="RefSeq" id="XP_066933453.1">
    <property type="nucleotide sequence ID" value="XM_067077352.1"/>
</dbReference>
<comment type="subcellular location">
    <subcellularLocation>
        <location evidence="1">Membrane</location>
        <topology evidence="1">Multi-pass membrane protein</topology>
    </subcellularLocation>
</comment>
<evidence type="ECO:0000256" key="1">
    <source>
        <dbReference type="ARBA" id="ARBA00004141"/>
    </source>
</evidence>
<dbReference type="OrthoDB" id="10055027at2759"/>
<dbReference type="AlphaFoldDB" id="A0A7M6DPX7"/>
<dbReference type="EnsemblMetazoa" id="CLYHEMT021256.1">
    <property type="protein sequence ID" value="CLYHEMP021256.1"/>
    <property type="gene ID" value="CLYHEMG021256"/>
</dbReference>
<dbReference type="InterPro" id="IPR018801">
    <property type="entry name" value="TM129"/>
</dbReference>
<evidence type="ECO:0000256" key="4">
    <source>
        <dbReference type="ARBA" id="ARBA00022989"/>
    </source>
</evidence>
<dbReference type="Proteomes" id="UP000594262">
    <property type="component" value="Unplaced"/>
</dbReference>
<dbReference type="PANTHER" id="PTHR31322">
    <property type="entry name" value="E3 UBIQUITIN-PROTEIN LIGASE TM129"/>
    <property type="match status" value="1"/>
</dbReference>
<protein>
    <submittedName>
        <fullName evidence="6">Uncharacterized protein</fullName>
    </submittedName>
</protein>
<keyword evidence="3" id="KW-0812">Transmembrane</keyword>
<dbReference type="GO" id="GO:0005783">
    <property type="term" value="C:endoplasmic reticulum"/>
    <property type="evidence" value="ECO:0007669"/>
    <property type="project" value="TreeGrafter"/>
</dbReference>
<evidence type="ECO:0000313" key="6">
    <source>
        <dbReference type="EnsemblMetazoa" id="CLYHEMP021256.1"/>
    </source>
</evidence>